<feature type="compositionally biased region" description="Low complexity" evidence="1">
    <location>
        <begin position="9"/>
        <end position="25"/>
    </location>
</feature>
<gene>
    <name evidence="2" type="ORF">GCM10023116_29010</name>
</gene>
<keyword evidence="3" id="KW-1185">Reference proteome</keyword>
<feature type="region of interest" description="Disordered" evidence="1">
    <location>
        <begin position="1"/>
        <end position="44"/>
    </location>
</feature>
<dbReference type="Proteomes" id="UP001500604">
    <property type="component" value="Unassembled WGS sequence"/>
</dbReference>
<organism evidence="2 3">
    <name type="scientific">Kistimonas scapharcae</name>
    <dbReference type="NCBI Taxonomy" id="1036133"/>
    <lineage>
        <taxon>Bacteria</taxon>
        <taxon>Pseudomonadati</taxon>
        <taxon>Pseudomonadota</taxon>
        <taxon>Gammaproteobacteria</taxon>
        <taxon>Oceanospirillales</taxon>
        <taxon>Endozoicomonadaceae</taxon>
        <taxon>Kistimonas</taxon>
    </lineage>
</organism>
<comment type="caution">
    <text evidence="2">The sequence shown here is derived from an EMBL/GenBank/DDBJ whole genome shotgun (WGS) entry which is preliminary data.</text>
</comment>
<evidence type="ECO:0000256" key="1">
    <source>
        <dbReference type="SAM" id="MobiDB-lite"/>
    </source>
</evidence>
<proteinExistence type="predicted"/>
<name>A0ABP8V597_9GAMM</name>
<evidence type="ECO:0000313" key="2">
    <source>
        <dbReference type="EMBL" id="GAA4650618.1"/>
    </source>
</evidence>
<protein>
    <submittedName>
        <fullName evidence="2">Uncharacterized protein</fullName>
    </submittedName>
</protein>
<accession>A0ABP8V597</accession>
<evidence type="ECO:0000313" key="3">
    <source>
        <dbReference type="Proteomes" id="UP001500604"/>
    </source>
</evidence>
<dbReference type="RefSeq" id="WP_345196829.1">
    <property type="nucleotide sequence ID" value="NZ_BAABFL010000409.1"/>
</dbReference>
<reference evidence="3" key="1">
    <citation type="journal article" date="2019" name="Int. J. Syst. Evol. Microbiol.">
        <title>The Global Catalogue of Microorganisms (GCM) 10K type strain sequencing project: providing services to taxonomists for standard genome sequencing and annotation.</title>
        <authorList>
            <consortium name="The Broad Institute Genomics Platform"/>
            <consortium name="The Broad Institute Genome Sequencing Center for Infectious Disease"/>
            <person name="Wu L."/>
            <person name="Ma J."/>
        </authorList>
    </citation>
    <scope>NUCLEOTIDE SEQUENCE [LARGE SCALE GENOMIC DNA]</scope>
    <source>
        <strain evidence="3">JCM 17805</strain>
    </source>
</reference>
<dbReference type="EMBL" id="BAABFL010000409">
    <property type="protein sequence ID" value="GAA4650618.1"/>
    <property type="molecule type" value="Genomic_DNA"/>
</dbReference>
<sequence length="493" mass="56734">MENPSSRQNSSNNDSAINAANDSASTDIPKFATTSKQSDQNREASADFNAYRPTLFDEISPIASLRYSLDKSIRTVGNKVKTTLKGEDFHKMSKYHRQAVRANETIREMAQRFDRLVDKVQVINTEITLLQNKCSSFEIEYSLAFEVCRIIDRYSKAQWSEHRLSSALRHLPEHIHMPGQMAWYLVSDEDERLRQMKNATEVFHKSDQYRCYQNDQESIVALENQRNELIEPLKAFSEATRVSGIHLKTRWQDRLGLESREPIIPPADTSLTGNSNDHQRQTLTTVNIPHLSDLPLKDAMIFNVSQWQKTLKRQVGSKVRGEDFHPSSPEQRAIIARNPQLNEIITDFDDMVSEVGLLEARICQLEKLTDRFEVAFSDLLNARRFIEKNRQEKLPEAQLEEALHRLPETIQVPWQDQPAQLGSGHEARHDVVEDLVDTLYCSDAWQAYQADKAEINELNARRRAIVEPLRAFSDATCSTGIHLNTWHRDQQQP</sequence>